<accession>A0ABP9PGF2</accession>
<gene>
    <name evidence="2" type="ORF">GCM10023321_05220</name>
</gene>
<dbReference type="InterPro" id="IPR024078">
    <property type="entry name" value="LmbE-like_dom_sf"/>
</dbReference>
<dbReference type="RefSeq" id="WP_185058768.1">
    <property type="nucleotide sequence ID" value="NZ_BAABJP010000001.1"/>
</dbReference>
<keyword evidence="3" id="KW-1185">Reference proteome</keyword>
<evidence type="ECO:0000256" key="1">
    <source>
        <dbReference type="ARBA" id="ARBA00022833"/>
    </source>
</evidence>
<organism evidence="2 3">
    <name type="scientific">Pseudonocardia eucalypti</name>
    <dbReference type="NCBI Taxonomy" id="648755"/>
    <lineage>
        <taxon>Bacteria</taxon>
        <taxon>Bacillati</taxon>
        <taxon>Actinomycetota</taxon>
        <taxon>Actinomycetes</taxon>
        <taxon>Pseudonocardiales</taxon>
        <taxon>Pseudonocardiaceae</taxon>
        <taxon>Pseudonocardia</taxon>
    </lineage>
</organism>
<evidence type="ECO:0000313" key="3">
    <source>
        <dbReference type="Proteomes" id="UP001428817"/>
    </source>
</evidence>
<dbReference type="EMBL" id="BAABJP010000001">
    <property type="protein sequence ID" value="GAA5146168.1"/>
    <property type="molecule type" value="Genomic_DNA"/>
</dbReference>
<dbReference type="Proteomes" id="UP001428817">
    <property type="component" value="Unassembled WGS sequence"/>
</dbReference>
<name>A0ABP9PGF2_9PSEU</name>
<sequence length="262" mass="27306">MHNLADLRGQTVLALHAHPDDEAIFTGITLRRLADAGARVVLVLATAGELGSSRLPLDDGETVAARRIAELELAAATLGVERLVLLGRRDSGLPGWASHNHPLALAAADHDRLARQVAELAQEEGAGTLIYDDIQGVYGHPDHRATHSIGAGAAELTGAVGYRITVDRDRLPGEHLVHAAAASAGVSFGRAGEEITLAVTGDAGELASKRDAIMAHASQVDPGRLPADAFAAGYRTEWFHHEGAPGLLHLLADTQTMAGALG</sequence>
<proteinExistence type="predicted"/>
<keyword evidence="1" id="KW-0862">Zinc</keyword>
<dbReference type="Pfam" id="PF02585">
    <property type="entry name" value="PIG-L"/>
    <property type="match status" value="1"/>
</dbReference>
<comment type="caution">
    <text evidence="2">The sequence shown here is derived from an EMBL/GenBank/DDBJ whole genome shotgun (WGS) entry which is preliminary data.</text>
</comment>
<reference evidence="3" key="1">
    <citation type="journal article" date="2019" name="Int. J. Syst. Evol. Microbiol.">
        <title>The Global Catalogue of Microorganisms (GCM) 10K type strain sequencing project: providing services to taxonomists for standard genome sequencing and annotation.</title>
        <authorList>
            <consortium name="The Broad Institute Genomics Platform"/>
            <consortium name="The Broad Institute Genome Sequencing Center for Infectious Disease"/>
            <person name="Wu L."/>
            <person name="Ma J."/>
        </authorList>
    </citation>
    <scope>NUCLEOTIDE SEQUENCE [LARGE SCALE GENOMIC DNA]</scope>
    <source>
        <strain evidence="3">JCM 18303</strain>
    </source>
</reference>
<protein>
    <submittedName>
        <fullName evidence="2">PIG-L family deacetylase</fullName>
    </submittedName>
</protein>
<dbReference type="InterPro" id="IPR003737">
    <property type="entry name" value="GlcNAc_PI_deacetylase-related"/>
</dbReference>
<dbReference type="SUPFAM" id="SSF102588">
    <property type="entry name" value="LmbE-like"/>
    <property type="match status" value="1"/>
</dbReference>
<dbReference type="Gene3D" id="3.40.50.10320">
    <property type="entry name" value="LmbE-like"/>
    <property type="match status" value="1"/>
</dbReference>
<dbReference type="PANTHER" id="PTHR12993">
    <property type="entry name" value="N-ACETYLGLUCOSAMINYL-PHOSPHATIDYLINOSITOL DE-N-ACETYLASE-RELATED"/>
    <property type="match status" value="1"/>
</dbReference>
<dbReference type="PANTHER" id="PTHR12993:SF26">
    <property type="entry name" value="1D-MYO-INOSITOL 2-ACETAMIDO-2-DEOXY-ALPHA-D-GLUCOPYRANOSIDE DEACETYLASE"/>
    <property type="match status" value="1"/>
</dbReference>
<evidence type="ECO:0000313" key="2">
    <source>
        <dbReference type="EMBL" id="GAA5146168.1"/>
    </source>
</evidence>